<name>A0A5C4Y6M8_9DEIO</name>
<feature type="chain" id="PRO_5022763434" description="Beta-lactamase-inhibitor-like PepSY-like domain-containing protein" evidence="1">
    <location>
        <begin position="19"/>
        <end position="139"/>
    </location>
</feature>
<evidence type="ECO:0000313" key="3">
    <source>
        <dbReference type="EMBL" id="TNM70700.1"/>
    </source>
</evidence>
<gene>
    <name evidence="3" type="ORF">FHR04_12430</name>
    <name evidence="2" type="ORF">HNQ04_002328</name>
</gene>
<dbReference type="AlphaFoldDB" id="A0A5C4Y6M8"/>
<dbReference type="Proteomes" id="UP000313988">
    <property type="component" value="Unassembled WGS sequence"/>
</dbReference>
<dbReference type="EMBL" id="VDMO01000012">
    <property type="protein sequence ID" value="TNM70700.1"/>
    <property type="molecule type" value="Genomic_DNA"/>
</dbReference>
<evidence type="ECO:0008006" key="6">
    <source>
        <dbReference type="Google" id="ProtNLM"/>
    </source>
</evidence>
<evidence type="ECO:0000313" key="4">
    <source>
        <dbReference type="Proteomes" id="UP000313988"/>
    </source>
</evidence>
<comment type="caution">
    <text evidence="3">The sequence shown here is derived from an EMBL/GenBank/DDBJ whole genome shotgun (WGS) entry which is preliminary data.</text>
</comment>
<reference evidence="2 5" key="2">
    <citation type="submission" date="2020-08" db="EMBL/GenBank/DDBJ databases">
        <title>Genomic Encyclopedia of Type Strains, Phase IV (KMG-IV): sequencing the most valuable type-strain genomes for metagenomic binning, comparative biology and taxonomic classification.</title>
        <authorList>
            <person name="Goeker M."/>
        </authorList>
    </citation>
    <scope>NUCLEOTIDE SEQUENCE [LARGE SCALE GENOMIC DNA]</scope>
    <source>
        <strain evidence="2 5">DSM 12027</strain>
    </source>
</reference>
<dbReference type="RefSeq" id="WP_139403727.1">
    <property type="nucleotide sequence ID" value="NZ_JACHEW010000011.1"/>
</dbReference>
<keyword evidence="5" id="KW-1185">Reference proteome</keyword>
<proteinExistence type="predicted"/>
<evidence type="ECO:0000256" key="1">
    <source>
        <dbReference type="SAM" id="SignalP"/>
    </source>
</evidence>
<protein>
    <recommendedName>
        <fullName evidence="6">Beta-lactamase-inhibitor-like PepSY-like domain-containing protein</fullName>
    </recommendedName>
</protein>
<evidence type="ECO:0000313" key="2">
    <source>
        <dbReference type="EMBL" id="MBB6017066.1"/>
    </source>
</evidence>
<accession>A0A5C4Y6M8</accession>
<dbReference type="EMBL" id="JACHEW010000011">
    <property type="protein sequence ID" value="MBB6017066.1"/>
    <property type="molecule type" value="Genomic_DNA"/>
</dbReference>
<keyword evidence="1" id="KW-0732">Signal</keyword>
<organism evidence="3 4">
    <name type="scientific">Deinococcus radiopugnans ATCC 19172</name>
    <dbReference type="NCBI Taxonomy" id="585398"/>
    <lineage>
        <taxon>Bacteria</taxon>
        <taxon>Thermotogati</taxon>
        <taxon>Deinococcota</taxon>
        <taxon>Deinococci</taxon>
        <taxon>Deinococcales</taxon>
        <taxon>Deinococcaceae</taxon>
        <taxon>Deinococcus</taxon>
    </lineage>
</organism>
<feature type="signal peptide" evidence="1">
    <location>
        <begin position="1"/>
        <end position="18"/>
    </location>
</feature>
<dbReference type="Proteomes" id="UP000629870">
    <property type="component" value="Unassembled WGS sequence"/>
</dbReference>
<reference evidence="3 4" key="1">
    <citation type="submission" date="2019-06" db="EMBL/GenBank/DDBJ databases">
        <title>Genome sequence of Deinococcus radiopugnans ATCC 19172.</title>
        <authorList>
            <person name="Maclea K.S."/>
            <person name="Maynard C.R."/>
        </authorList>
    </citation>
    <scope>NUCLEOTIDE SEQUENCE [LARGE SCALE GENOMIC DNA]</scope>
    <source>
        <strain evidence="3 4">ATCC 19172</strain>
    </source>
</reference>
<evidence type="ECO:0000313" key="5">
    <source>
        <dbReference type="Proteomes" id="UP000629870"/>
    </source>
</evidence>
<sequence length="139" mass="15488">MKYLRIILLFSLASTSIAAKSTIYPVEWKGSGSLSTYKNLPQAIDMVAPGMDASWDALHQSGSCSRGKAELVLYQLYGREQIKKKNEVVKQVSGIAKVKLLGDIPPMSVYRVDYKGNKYLLALNQVDESMFSVFNCLMK</sequence>